<dbReference type="PANTHER" id="PTHR32347:SF23">
    <property type="entry name" value="BLL5650 PROTEIN"/>
    <property type="match status" value="1"/>
</dbReference>
<accession>A0A0H4PVG9</accession>
<feature type="transmembrane region" description="Helical" evidence="4">
    <location>
        <begin position="36"/>
        <end position="53"/>
    </location>
</feature>
<keyword evidence="4" id="KW-1133">Transmembrane helix</keyword>
<dbReference type="OrthoDB" id="9760528at2"/>
<sequence>MLNISRNSIKELIDLNSFDSYRLTVSSNQSRRRIRILLYLLMAGFVFLFLPWTQNFRSKGTLTALKPEHRPQTIHSIIPGRIEQWYVQEGDFVAKGDTILYLSEVKEQYMDPDLLNRTQLQVDAKELSVKSYEAKINAQEQQLSALERNNKLRKEQAQNKLKQANLKVLSDSIMLEAEKVNFMVAEKQFQRMEKLYEEGLKSLTDLETRKIKLQEAQAKALSAENKLLGSRNEYISATIELNAIDNDFRDKLAKVNSERFSALSGQYDAEAGVNKLKNELTNYTVRSGMYYVLAPQSGYITKAIQVGIGETIKEGAEIISIMPQNYSLAVEIYVDPIDLPLVKIDSKIRFIFDGWPAIVFSGWPELSNGTFGGKVIAIDNFTSTNNKYRVLVVPDPDEEPWPEALRIGAGADGIALLNDVPVWYEIWRQMNGFPPDYYTLQEAKEMKKQAK</sequence>
<comment type="subcellular location">
    <subcellularLocation>
        <location evidence="1">Cell envelope</location>
    </subcellularLocation>
</comment>
<evidence type="ECO:0000256" key="2">
    <source>
        <dbReference type="ARBA" id="ARBA00023054"/>
    </source>
</evidence>
<feature type="coiled-coil region" evidence="3">
    <location>
        <begin position="206"/>
        <end position="233"/>
    </location>
</feature>
<dbReference type="AlphaFoldDB" id="A0A0H4PVG9"/>
<dbReference type="STRING" id="320787.CA2015_2977"/>
<dbReference type="EMBL" id="CP012040">
    <property type="protein sequence ID" value="AKP52382.1"/>
    <property type="molecule type" value="Genomic_DNA"/>
</dbReference>
<dbReference type="Proteomes" id="UP000036520">
    <property type="component" value="Chromosome"/>
</dbReference>
<evidence type="ECO:0000256" key="3">
    <source>
        <dbReference type="SAM" id="Coils"/>
    </source>
</evidence>
<gene>
    <name evidence="5" type="ORF">CA2015_2977</name>
</gene>
<evidence type="ECO:0000256" key="4">
    <source>
        <dbReference type="SAM" id="Phobius"/>
    </source>
</evidence>
<evidence type="ECO:0000256" key="1">
    <source>
        <dbReference type="ARBA" id="ARBA00004196"/>
    </source>
</evidence>
<dbReference type="PATRIC" id="fig|320787.5.peg.3257"/>
<proteinExistence type="predicted"/>
<dbReference type="KEGG" id="camu:CA2015_2977"/>
<evidence type="ECO:0000313" key="5">
    <source>
        <dbReference type="EMBL" id="AKP52382.1"/>
    </source>
</evidence>
<dbReference type="SUPFAM" id="SSF51230">
    <property type="entry name" value="Single hybrid motif"/>
    <property type="match status" value="1"/>
</dbReference>
<evidence type="ECO:0000313" key="6">
    <source>
        <dbReference type="Proteomes" id="UP000036520"/>
    </source>
</evidence>
<dbReference type="GO" id="GO:0030313">
    <property type="term" value="C:cell envelope"/>
    <property type="evidence" value="ECO:0007669"/>
    <property type="project" value="UniProtKB-SubCell"/>
</dbReference>
<keyword evidence="6" id="KW-1185">Reference proteome</keyword>
<dbReference type="PANTHER" id="PTHR32347">
    <property type="entry name" value="EFFLUX SYSTEM COMPONENT YKNX-RELATED"/>
    <property type="match status" value="1"/>
</dbReference>
<dbReference type="GO" id="GO:0015562">
    <property type="term" value="F:efflux transmembrane transporter activity"/>
    <property type="evidence" value="ECO:0007669"/>
    <property type="project" value="InterPro"/>
</dbReference>
<dbReference type="RefSeq" id="WP_048644547.1">
    <property type="nucleotide sequence ID" value="NZ_CAXBGM010000035.1"/>
</dbReference>
<dbReference type="InterPro" id="IPR011053">
    <property type="entry name" value="Single_hybrid_motif"/>
</dbReference>
<keyword evidence="2 3" id="KW-0175">Coiled coil</keyword>
<name>A0A0H4PVG9_9BACT</name>
<organism evidence="5 6">
    <name type="scientific">Cyclobacterium amurskyense</name>
    <dbReference type="NCBI Taxonomy" id="320787"/>
    <lineage>
        <taxon>Bacteria</taxon>
        <taxon>Pseudomonadati</taxon>
        <taxon>Bacteroidota</taxon>
        <taxon>Cytophagia</taxon>
        <taxon>Cytophagales</taxon>
        <taxon>Cyclobacteriaceae</taxon>
        <taxon>Cyclobacterium</taxon>
    </lineage>
</organism>
<dbReference type="InterPro" id="IPR050465">
    <property type="entry name" value="UPF0194_transport"/>
</dbReference>
<reference evidence="5 6" key="1">
    <citation type="submission" date="2015-07" db="EMBL/GenBank/DDBJ databases">
        <authorList>
            <person name="Kim K.M."/>
        </authorList>
    </citation>
    <scope>NUCLEOTIDE SEQUENCE [LARGE SCALE GENOMIC DNA]</scope>
    <source>
        <strain evidence="5 6">KCTC 12363</strain>
    </source>
</reference>
<feature type="coiled-coil region" evidence="3">
    <location>
        <begin position="115"/>
        <end position="167"/>
    </location>
</feature>
<keyword evidence="4" id="KW-0472">Membrane</keyword>
<keyword evidence="4" id="KW-0812">Transmembrane</keyword>
<protein>
    <submittedName>
        <fullName evidence="5">Biotin/lipoyl attachment domain-containing protein</fullName>
    </submittedName>
</protein>
<dbReference type="Gene3D" id="2.40.50.100">
    <property type="match status" value="1"/>
</dbReference>
<dbReference type="SUPFAM" id="SSF56954">
    <property type="entry name" value="Outer membrane efflux proteins (OEP)"/>
    <property type="match status" value="1"/>
</dbReference>